<keyword evidence="4 8" id="KW-0158">Chromosome</keyword>
<dbReference type="SMART" id="SM00427">
    <property type="entry name" value="H2B"/>
    <property type="match status" value="1"/>
</dbReference>
<feature type="region of interest" description="Disordered" evidence="9">
    <location>
        <begin position="309"/>
        <end position="363"/>
    </location>
</feature>
<evidence type="ECO:0000256" key="9">
    <source>
        <dbReference type="SAM" id="MobiDB-lite"/>
    </source>
</evidence>
<dbReference type="Proteomes" id="UP001437256">
    <property type="component" value="Unassembled WGS sequence"/>
</dbReference>
<organism evidence="11 12">
    <name type="scientific">Marasmius tenuissimus</name>
    <dbReference type="NCBI Taxonomy" id="585030"/>
    <lineage>
        <taxon>Eukaryota</taxon>
        <taxon>Fungi</taxon>
        <taxon>Dikarya</taxon>
        <taxon>Basidiomycota</taxon>
        <taxon>Agaricomycotina</taxon>
        <taxon>Agaricomycetes</taxon>
        <taxon>Agaricomycetidae</taxon>
        <taxon>Agaricales</taxon>
        <taxon>Marasmiineae</taxon>
        <taxon>Marasmiaceae</taxon>
        <taxon>Marasmius</taxon>
    </lineage>
</organism>
<protein>
    <recommendedName>
        <fullName evidence="8">Histone H2B</fullName>
    </recommendedName>
</protein>
<evidence type="ECO:0000256" key="3">
    <source>
        <dbReference type="ARBA" id="ARBA00006846"/>
    </source>
</evidence>
<proteinExistence type="inferred from homology"/>
<gene>
    <name evidence="11" type="ORF">AAF712_001230</name>
</gene>
<accession>A0ABR3AEC7</accession>
<keyword evidence="5 8" id="KW-0238">DNA-binding</keyword>
<dbReference type="SUPFAM" id="SSF54637">
    <property type="entry name" value="Thioesterase/thiol ester dehydrase-isomerase"/>
    <property type="match status" value="1"/>
</dbReference>
<feature type="compositionally biased region" description="Low complexity" evidence="9">
    <location>
        <begin position="313"/>
        <end position="335"/>
    </location>
</feature>
<dbReference type="EMBL" id="JBBXMP010000003">
    <property type="protein sequence ID" value="KAL0071373.1"/>
    <property type="molecule type" value="Genomic_DNA"/>
</dbReference>
<evidence type="ECO:0000256" key="1">
    <source>
        <dbReference type="ARBA" id="ARBA00004123"/>
    </source>
</evidence>
<dbReference type="Gene3D" id="3.10.129.10">
    <property type="entry name" value="Hotdog Thioesterase"/>
    <property type="match status" value="1"/>
</dbReference>
<dbReference type="InterPro" id="IPR000558">
    <property type="entry name" value="Histone_H2B"/>
</dbReference>
<evidence type="ECO:0000259" key="10">
    <source>
        <dbReference type="Pfam" id="PF00125"/>
    </source>
</evidence>
<comment type="caution">
    <text evidence="11">The sequence shown here is derived from an EMBL/GenBank/DDBJ whole genome shotgun (WGS) entry which is preliminary data.</text>
</comment>
<dbReference type="Pfam" id="PF00125">
    <property type="entry name" value="Histone"/>
    <property type="match status" value="1"/>
</dbReference>
<name>A0ABR3AEC7_9AGAR</name>
<evidence type="ECO:0000256" key="8">
    <source>
        <dbReference type="RuleBase" id="RU000451"/>
    </source>
</evidence>
<keyword evidence="6 8" id="KW-0539">Nucleus</keyword>
<dbReference type="InterPro" id="IPR052741">
    <property type="entry name" value="Mitochondrial_HTD2"/>
</dbReference>
<reference evidence="11 12" key="1">
    <citation type="submission" date="2024-05" db="EMBL/GenBank/DDBJ databases">
        <title>A draft genome resource for the thread blight pathogen Marasmius tenuissimus strain MS-2.</title>
        <authorList>
            <person name="Yulfo-Soto G.E."/>
            <person name="Baruah I.K."/>
            <person name="Amoako-Attah I."/>
            <person name="Bukari Y."/>
            <person name="Meinhardt L.W."/>
            <person name="Bailey B.A."/>
            <person name="Cohen S.P."/>
        </authorList>
    </citation>
    <scope>NUCLEOTIDE SEQUENCE [LARGE SCALE GENOMIC DNA]</scope>
    <source>
        <strain evidence="11 12">MS-2</strain>
    </source>
</reference>
<dbReference type="PRINTS" id="PR00621">
    <property type="entry name" value="HISTONEH2B"/>
</dbReference>
<dbReference type="Gene3D" id="1.10.20.10">
    <property type="entry name" value="Histone, subunit A"/>
    <property type="match status" value="1"/>
</dbReference>
<evidence type="ECO:0000256" key="5">
    <source>
        <dbReference type="ARBA" id="ARBA00023125"/>
    </source>
</evidence>
<evidence type="ECO:0000256" key="6">
    <source>
        <dbReference type="ARBA" id="ARBA00023242"/>
    </source>
</evidence>
<keyword evidence="7 8" id="KW-0544">Nucleosome core</keyword>
<dbReference type="InterPro" id="IPR009072">
    <property type="entry name" value="Histone-fold"/>
</dbReference>
<dbReference type="InterPro" id="IPR029069">
    <property type="entry name" value="HotDog_dom_sf"/>
</dbReference>
<evidence type="ECO:0000256" key="7">
    <source>
        <dbReference type="ARBA" id="ARBA00023269"/>
    </source>
</evidence>
<feature type="domain" description="Core Histone H2A/H2B/H3" evidence="10">
    <location>
        <begin position="353"/>
        <end position="432"/>
    </location>
</feature>
<comment type="similarity">
    <text evidence="3 8">Belongs to the histone H2B family.</text>
</comment>
<dbReference type="PROSITE" id="PS00357">
    <property type="entry name" value="HISTONE_H2B"/>
    <property type="match status" value="1"/>
</dbReference>
<comment type="subunit">
    <text evidence="8">The nucleosome is a histone octamer containing two molecules each of H2A, H2B, H3 and H4 assembled in one H3-H4 heterotetramer and two H2A-H2B heterodimers. The octamer wraps approximately 147 bp of DNA.</text>
</comment>
<evidence type="ECO:0000313" key="12">
    <source>
        <dbReference type="Proteomes" id="UP001437256"/>
    </source>
</evidence>
<evidence type="ECO:0000256" key="4">
    <source>
        <dbReference type="ARBA" id="ARBA00022454"/>
    </source>
</evidence>
<evidence type="ECO:0000313" key="11">
    <source>
        <dbReference type="EMBL" id="KAL0071373.1"/>
    </source>
</evidence>
<keyword evidence="12" id="KW-1185">Reference proteome</keyword>
<dbReference type="InterPro" id="IPR007125">
    <property type="entry name" value="H2A/H2B/H3"/>
</dbReference>
<sequence>MLQASLRRFSLLRSTKLSARGLSYKALDDWIATPKHTIMLDTLHPERVADLYITLPTRDGSQSRFLHPKRSQALGYGHHMVFFHPLTPESQLRPDGTDADFCPPEPFTRRMWAGGKMTWNPNIPLAIGEKTEATWWVDTVEKKGFEKGNPMLFVSKKIEYSMIGRSDPSLVEERTHVYMSGPSQDKGGPREVKGLPTAKDFSYQFTPTLTTLFRFSALTWNAHYIHLDKDYAVKHEGYPERLVHGPLTALMLLEALVHNFPRARLEHFEYRARNPLVVGRPLVVHGHQLDEDTFTLWCVDELTGTVGMTGKMAPKPASTASKAPASTAGKAPAKTEGSKAAKKTASKSKATTGADGEKKKRKKSRKETYSSYIYKVLKQVHPDTGISNKAMAILNSFVNDIFERIATEASKLATYSKKSTISSREIQTSVRLILPGELAKHAISEGTKSVTKYSSAGAK</sequence>
<dbReference type="SUPFAM" id="SSF47113">
    <property type="entry name" value="Histone-fold"/>
    <property type="match status" value="1"/>
</dbReference>
<comment type="subcellular location">
    <subcellularLocation>
        <location evidence="2">Chromosome</location>
    </subcellularLocation>
    <subcellularLocation>
        <location evidence="1 8">Nucleus</location>
    </subcellularLocation>
</comment>
<dbReference type="PANTHER" id="PTHR28152">
    <property type="entry name" value="HYDROXYACYL-THIOESTER DEHYDRATASE TYPE 2, MITOCHONDRIAL"/>
    <property type="match status" value="1"/>
</dbReference>
<dbReference type="InterPro" id="IPR055333">
    <property type="entry name" value="HISTONE_H2B_site"/>
</dbReference>
<dbReference type="CDD" id="cd22910">
    <property type="entry name" value="HFD_H2B"/>
    <property type="match status" value="1"/>
</dbReference>
<dbReference type="PANTHER" id="PTHR28152:SF1">
    <property type="entry name" value="HYDROXYACYL-THIOESTER DEHYDRATASE TYPE 2, MITOCHONDRIAL"/>
    <property type="match status" value="1"/>
</dbReference>
<evidence type="ECO:0000256" key="2">
    <source>
        <dbReference type="ARBA" id="ARBA00004286"/>
    </source>
</evidence>